<organism evidence="2 3">
    <name type="scientific">Oldenlandia corymbosa var. corymbosa</name>
    <dbReference type="NCBI Taxonomy" id="529605"/>
    <lineage>
        <taxon>Eukaryota</taxon>
        <taxon>Viridiplantae</taxon>
        <taxon>Streptophyta</taxon>
        <taxon>Embryophyta</taxon>
        <taxon>Tracheophyta</taxon>
        <taxon>Spermatophyta</taxon>
        <taxon>Magnoliopsida</taxon>
        <taxon>eudicotyledons</taxon>
        <taxon>Gunneridae</taxon>
        <taxon>Pentapetalae</taxon>
        <taxon>asterids</taxon>
        <taxon>lamiids</taxon>
        <taxon>Gentianales</taxon>
        <taxon>Rubiaceae</taxon>
        <taxon>Rubioideae</taxon>
        <taxon>Spermacoceae</taxon>
        <taxon>Hedyotis-Oldenlandia complex</taxon>
        <taxon>Oldenlandia</taxon>
    </lineage>
</organism>
<dbReference type="EMBL" id="OX459120">
    <property type="protein sequence ID" value="CAI9098786.1"/>
    <property type="molecule type" value="Genomic_DNA"/>
</dbReference>
<reference evidence="2" key="1">
    <citation type="submission" date="2023-03" db="EMBL/GenBank/DDBJ databases">
        <authorList>
            <person name="Julca I."/>
        </authorList>
    </citation>
    <scope>NUCLEOTIDE SEQUENCE</scope>
</reference>
<feature type="compositionally biased region" description="Basic and acidic residues" evidence="1">
    <location>
        <begin position="165"/>
        <end position="175"/>
    </location>
</feature>
<evidence type="ECO:0000313" key="2">
    <source>
        <dbReference type="EMBL" id="CAI9098786.1"/>
    </source>
</evidence>
<keyword evidence="3" id="KW-1185">Reference proteome</keyword>
<feature type="compositionally biased region" description="Acidic residues" evidence="1">
    <location>
        <begin position="17"/>
        <end position="26"/>
    </location>
</feature>
<name>A0AAV1CT60_OLDCO</name>
<proteinExistence type="predicted"/>
<evidence type="ECO:0000313" key="3">
    <source>
        <dbReference type="Proteomes" id="UP001161247"/>
    </source>
</evidence>
<dbReference type="Proteomes" id="UP001161247">
    <property type="component" value="Chromosome 3"/>
</dbReference>
<protein>
    <submittedName>
        <fullName evidence="2">OLC1v1035493C1</fullName>
    </submittedName>
</protein>
<evidence type="ECO:0000256" key="1">
    <source>
        <dbReference type="SAM" id="MobiDB-lite"/>
    </source>
</evidence>
<dbReference type="AlphaFoldDB" id="A0AAV1CT60"/>
<sequence length="190" mass="21593">MSFRDMLNQNRPHLEISSDDEDGGDLNDDVTIDFGSVEPDVEIKDKFYKSLIKSWQNACPDRPRDDGMSQVNHNAGLVVNESEKRNQDGDNVVTGVHNNVVAQDQGEERVFGIWLVAKTPAHNKQARNEEENMSQHNCASAKNGEPVRFHVGKEKKGNNMGQMRENQRSGRKGKTDEWNIVTDSKWMHFL</sequence>
<feature type="region of interest" description="Disordered" evidence="1">
    <location>
        <begin position="155"/>
        <end position="175"/>
    </location>
</feature>
<accession>A0AAV1CT60</accession>
<gene>
    <name evidence="2" type="ORF">OLC1_LOCUS8919</name>
</gene>
<feature type="region of interest" description="Disordered" evidence="1">
    <location>
        <begin position="1"/>
        <end position="26"/>
    </location>
</feature>